<dbReference type="PROSITE" id="PS50600">
    <property type="entry name" value="ULP_PROTEASE"/>
    <property type="match status" value="1"/>
</dbReference>
<dbReference type="GO" id="GO:0005634">
    <property type="term" value="C:nucleus"/>
    <property type="evidence" value="ECO:0007669"/>
    <property type="project" value="TreeGrafter"/>
</dbReference>
<feature type="compositionally biased region" description="Basic and acidic residues" evidence="5">
    <location>
        <begin position="232"/>
        <end position="244"/>
    </location>
</feature>
<evidence type="ECO:0000256" key="2">
    <source>
        <dbReference type="ARBA" id="ARBA00022670"/>
    </source>
</evidence>
<keyword evidence="3" id="KW-0378">Hydrolase</keyword>
<feature type="compositionally biased region" description="Polar residues" evidence="5">
    <location>
        <begin position="274"/>
        <end position="287"/>
    </location>
</feature>
<name>A0A9R0F3E6_SPOFR</name>
<dbReference type="PANTHER" id="PTHR12606:SF141">
    <property type="entry name" value="GH15225P-RELATED"/>
    <property type="match status" value="1"/>
</dbReference>
<dbReference type="AlphaFoldDB" id="A0A9R0F3E6"/>
<dbReference type="RefSeq" id="XP_050557675.1">
    <property type="nucleotide sequence ID" value="XM_050701718.1"/>
</dbReference>
<feature type="region of interest" description="Disordered" evidence="5">
    <location>
        <begin position="327"/>
        <end position="348"/>
    </location>
</feature>
<evidence type="ECO:0000256" key="1">
    <source>
        <dbReference type="ARBA" id="ARBA00005234"/>
    </source>
</evidence>
<dbReference type="Proteomes" id="UP000829999">
    <property type="component" value="Chromosome 1"/>
</dbReference>
<evidence type="ECO:0000256" key="4">
    <source>
        <dbReference type="ARBA" id="ARBA00022807"/>
    </source>
</evidence>
<dbReference type="GO" id="GO:0006508">
    <property type="term" value="P:proteolysis"/>
    <property type="evidence" value="ECO:0007669"/>
    <property type="project" value="UniProtKB-KW"/>
</dbReference>
<comment type="similarity">
    <text evidence="1">Belongs to the peptidase C48 family.</text>
</comment>
<dbReference type="PANTHER" id="PTHR12606">
    <property type="entry name" value="SENTRIN/SUMO-SPECIFIC PROTEASE"/>
    <property type="match status" value="1"/>
</dbReference>
<proteinExistence type="inferred from homology"/>
<evidence type="ECO:0000256" key="3">
    <source>
        <dbReference type="ARBA" id="ARBA00022801"/>
    </source>
</evidence>
<dbReference type="InterPro" id="IPR038765">
    <property type="entry name" value="Papain-like_cys_pep_sf"/>
</dbReference>
<dbReference type="SUPFAM" id="SSF54001">
    <property type="entry name" value="Cysteine proteinases"/>
    <property type="match status" value="1"/>
</dbReference>
<dbReference type="OrthoDB" id="1939479at2759"/>
<keyword evidence="7" id="KW-1185">Reference proteome</keyword>
<dbReference type="Gene3D" id="3.40.395.10">
    <property type="entry name" value="Adenoviral Proteinase, Chain A"/>
    <property type="match status" value="1"/>
</dbReference>
<organism evidence="7 8">
    <name type="scientific">Spodoptera frugiperda</name>
    <name type="common">Fall armyworm</name>
    <dbReference type="NCBI Taxonomy" id="7108"/>
    <lineage>
        <taxon>Eukaryota</taxon>
        <taxon>Metazoa</taxon>
        <taxon>Ecdysozoa</taxon>
        <taxon>Arthropoda</taxon>
        <taxon>Hexapoda</taxon>
        <taxon>Insecta</taxon>
        <taxon>Pterygota</taxon>
        <taxon>Neoptera</taxon>
        <taxon>Endopterygota</taxon>
        <taxon>Lepidoptera</taxon>
        <taxon>Glossata</taxon>
        <taxon>Ditrysia</taxon>
        <taxon>Noctuoidea</taxon>
        <taxon>Noctuidae</taxon>
        <taxon>Amphipyrinae</taxon>
        <taxon>Spodoptera</taxon>
    </lineage>
</organism>
<keyword evidence="2" id="KW-0645">Protease</keyword>
<feature type="domain" description="Ubiquitin-like protease family profile" evidence="6">
    <location>
        <begin position="491"/>
        <end position="682"/>
    </location>
</feature>
<dbReference type="GO" id="GO:0016929">
    <property type="term" value="F:deSUMOylase activity"/>
    <property type="evidence" value="ECO:0007669"/>
    <property type="project" value="TreeGrafter"/>
</dbReference>
<accession>A0A9R0F3E6</accession>
<dbReference type="GeneID" id="118273501"/>
<evidence type="ECO:0000259" key="6">
    <source>
        <dbReference type="PROSITE" id="PS50600"/>
    </source>
</evidence>
<feature type="region of interest" description="Disordered" evidence="5">
    <location>
        <begin position="214"/>
        <end position="287"/>
    </location>
</feature>
<evidence type="ECO:0000313" key="7">
    <source>
        <dbReference type="Proteomes" id="UP000829999"/>
    </source>
</evidence>
<sequence>MKSLGDIKGFVCNLMRISDDTEPLRKRFKCNRVYDDFSSDDEMPTLRSKWTLRSRTIKHHLLNKEKRKPIKSSNMKASNVLQMLSENKELSVTRTPIAVQPVLDEEMAGCSQSYNLNISIKPAETVSKKSIETYEINSDDEIDSKVNKTENISDTKMVYESSINLEEREENDNHCVETESFEEWLKKLKAKHEAFMESSRKSINDIIRKYSVPNMCADDKTPGHRSSIYENLRSKSDPKYDRTDSTSSNMSIEPNPTIEDNSNPLSESPEELNSDNTEQNQAGSFKTETFDEWKSRLNTKLKLIYNINSKISESTVSDTMNKNNEENVLQSQTQSQTKHKPMSEKSEINESNENIVLQENNEHNQNSLNQPSCSTNQLKLDSQCKKTVQMSTIASKEKENDEGNEVCSSAPGLILRSSKRLETDLRILQNSKDTLIGSKSKNDLTKTILSLNAEENQKSLNLPDLTLEQKELINTALNSPPDKVLIEKFKLKIYKEDLETLSERNWLNDKVIDFYMNLIMERSEERNNLPKVYAMNTSFYPKLMMSGHDGLKRWTRKVDIFAYDLLVIPVHLTNHWCVSFINFRTRKIEYLDSRGRNKENCLIALLQYLKDEHQDKKGEPFNDSGWERECLKVSLQLGLQTSAVNTNAYPMPPQRSSLLSPFSVIIFRCLIYKQIRLNLNCP</sequence>
<protein>
    <submittedName>
        <fullName evidence="8">Uncharacterized protein LOC118273501</fullName>
    </submittedName>
</protein>
<reference evidence="8" key="1">
    <citation type="submission" date="2025-08" db="UniProtKB">
        <authorList>
            <consortium name="RefSeq"/>
        </authorList>
    </citation>
    <scope>IDENTIFICATION</scope>
    <source>
        <tissue evidence="8">Whole larval tissue</tissue>
    </source>
</reference>
<feature type="compositionally biased region" description="Polar residues" evidence="5">
    <location>
        <begin position="245"/>
        <end position="266"/>
    </location>
</feature>
<dbReference type="GO" id="GO:0016926">
    <property type="term" value="P:protein desumoylation"/>
    <property type="evidence" value="ECO:0007669"/>
    <property type="project" value="TreeGrafter"/>
</dbReference>
<dbReference type="Pfam" id="PF02902">
    <property type="entry name" value="Peptidase_C48"/>
    <property type="match status" value="1"/>
</dbReference>
<dbReference type="InterPro" id="IPR003653">
    <property type="entry name" value="Peptidase_C48_C"/>
</dbReference>
<keyword evidence="4" id="KW-0788">Thiol protease</keyword>
<feature type="compositionally biased region" description="Polar residues" evidence="5">
    <location>
        <begin position="327"/>
        <end position="336"/>
    </location>
</feature>
<gene>
    <name evidence="8" type="primary">LOC118273501</name>
</gene>
<evidence type="ECO:0000313" key="8">
    <source>
        <dbReference type="RefSeq" id="XP_050557675.1"/>
    </source>
</evidence>
<evidence type="ECO:0000256" key="5">
    <source>
        <dbReference type="SAM" id="MobiDB-lite"/>
    </source>
</evidence>